<accession>A0A2M7H4K4</accession>
<dbReference type="AlphaFoldDB" id="A0A2M7H4K4"/>
<evidence type="ECO:0000313" key="2">
    <source>
        <dbReference type="Proteomes" id="UP000230292"/>
    </source>
</evidence>
<gene>
    <name evidence="1" type="ORF">COW24_01710</name>
</gene>
<sequence length="159" mass="17643">MVLKRIESASEAVVGTYRFVEEYVLGVAESVILRQMLAGLNRDHPFELQIFEEALAEKLRESNAKQVSVLSIRQLLQAASLFAIISPKILSVIRECSFITEAALQSLQRRLDLSADTTIINYLLAHNIERVDLVPGGSFEIIYGGSMLEIPDLPARSAI</sequence>
<reference evidence="1 2" key="1">
    <citation type="submission" date="2017-09" db="EMBL/GenBank/DDBJ databases">
        <title>Depth-based differentiation of microbial function through sediment-hosted aquifers and enrichment of novel symbionts in the deep terrestrial subsurface.</title>
        <authorList>
            <person name="Probst A.J."/>
            <person name="Ladd B."/>
            <person name="Jarett J.K."/>
            <person name="Geller-Mcgrath D.E."/>
            <person name="Sieber C.M."/>
            <person name="Emerson J.B."/>
            <person name="Anantharaman K."/>
            <person name="Thomas B.C."/>
            <person name="Malmstrom R."/>
            <person name="Stieglmeier M."/>
            <person name="Klingl A."/>
            <person name="Woyke T."/>
            <person name="Ryan C.M."/>
            <person name="Banfield J.F."/>
        </authorList>
    </citation>
    <scope>NUCLEOTIDE SEQUENCE [LARGE SCALE GENOMIC DNA]</scope>
    <source>
        <strain evidence="1">CG15_BIG_FIL_POST_REV_8_21_14_020_45_12</strain>
    </source>
</reference>
<proteinExistence type="predicted"/>
<protein>
    <submittedName>
        <fullName evidence="1">Uncharacterized protein</fullName>
    </submittedName>
</protein>
<dbReference type="Proteomes" id="UP000230292">
    <property type="component" value="Unassembled WGS sequence"/>
</dbReference>
<name>A0A2M7H4K4_9BACT</name>
<evidence type="ECO:0000313" key="1">
    <source>
        <dbReference type="EMBL" id="PIW37157.1"/>
    </source>
</evidence>
<organism evidence="1 2">
    <name type="scientific">Candidatus Kerfeldbacteria bacterium CG15_BIG_FIL_POST_REV_8_21_14_020_45_12</name>
    <dbReference type="NCBI Taxonomy" id="2014247"/>
    <lineage>
        <taxon>Bacteria</taxon>
        <taxon>Candidatus Kerfeldiibacteriota</taxon>
    </lineage>
</organism>
<dbReference type="EMBL" id="PFGC01000020">
    <property type="protein sequence ID" value="PIW37157.1"/>
    <property type="molecule type" value="Genomic_DNA"/>
</dbReference>
<comment type="caution">
    <text evidence="1">The sequence shown here is derived from an EMBL/GenBank/DDBJ whole genome shotgun (WGS) entry which is preliminary data.</text>
</comment>